<accession>A0A314V1W6</accession>
<gene>
    <name evidence="1" type="ORF">Pyn_40421</name>
</gene>
<comment type="caution">
    <text evidence="1">The sequence shown here is derived from an EMBL/GenBank/DDBJ whole genome shotgun (WGS) entry which is preliminary data.</text>
</comment>
<proteinExistence type="predicted"/>
<keyword evidence="2" id="KW-1185">Reference proteome</keyword>
<sequence>MHAGCRQDVERVSIEAGARLEAEGSYAGAQRARRMCNARRHIVGSSWQVAEMCWSGSTTWQNGF</sequence>
<evidence type="ECO:0000313" key="1">
    <source>
        <dbReference type="EMBL" id="PQM43266.1"/>
    </source>
</evidence>
<organism evidence="1 2">
    <name type="scientific">Prunus yedoensis var. nudiflora</name>
    <dbReference type="NCBI Taxonomy" id="2094558"/>
    <lineage>
        <taxon>Eukaryota</taxon>
        <taxon>Viridiplantae</taxon>
        <taxon>Streptophyta</taxon>
        <taxon>Embryophyta</taxon>
        <taxon>Tracheophyta</taxon>
        <taxon>Spermatophyta</taxon>
        <taxon>Magnoliopsida</taxon>
        <taxon>eudicotyledons</taxon>
        <taxon>Gunneridae</taxon>
        <taxon>Pentapetalae</taxon>
        <taxon>rosids</taxon>
        <taxon>fabids</taxon>
        <taxon>Rosales</taxon>
        <taxon>Rosaceae</taxon>
        <taxon>Amygdaloideae</taxon>
        <taxon>Amygdaleae</taxon>
        <taxon>Prunus</taxon>
    </lineage>
</organism>
<dbReference type="EMBL" id="PJQY01002700">
    <property type="protein sequence ID" value="PQM43266.1"/>
    <property type="molecule type" value="Genomic_DNA"/>
</dbReference>
<evidence type="ECO:0000313" key="2">
    <source>
        <dbReference type="Proteomes" id="UP000250321"/>
    </source>
</evidence>
<reference evidence="1 2" key="1">
    <citation type="submission" date="2018-02" db="EMBL/GenBank/DDBJ databases">
        <title>Draft genome of wild Prunus yedoensis var. nudiflora.</title>
        <authorList>
            <person name="Baek S."/>
            <person name="Kim J.-H."/>
            <person name="Choi K."/>
            <person name="Kim G.-B."/>
            <person name="Cho A."/>
            <person name="Jang H."/>
            <person name="Shin C.-H."/>
            <person name="Yu H.-J."/>
            <person name="Mun J.-H."/>
        </authorList>
    </citation>
    <scope>NUCLEOTIDE SEQUENCE [LARGE SCALE GENOMIC DNA]</scope>
    <source>
        <strain evidence="2">cv. Jeju island</strain>
        <tissue evidence="1">Leaf</tissue>
    </source>
</reference>
<name>A0A314V1W6_PRUYE</name>
<protein>
    <submittedName>
        <fullName evidence="1">Uncharacterized protein</fullName>
    </submittedName>
</protein>
<dbReference type="AlphaFoldDB" id="A0A314V1W6"/>
<dbReference type="Proteomes" id="UP000250321">
    <property type="component" value="Unassembled WGS sequence"/>
</dbReference>